<evidence type="ECO:0000313" key="2">
    <source>
        <dbReference type="EMBL" id="CAD6947843.1"/>
    </source>
</evidence>
<dbReference type="Proteomes" id="UP000836402">
    <property type="component" value="Unassembled WGS sequence"/>
</dbReference>
<reference evidence="3" key="2">
    <citation type="journal article" date="2019" name="IMA Fungus">
        <title>Genome sequencing and comparison of five Tilletia species to identify candidate genes for the detection of regulated species infecting wheat.</title>
        <authorList>
            <person name="Nguyen H.D.T."/>
            <person name="Sultana T."/>
            <person name="Kesanakurti P."/>
            <person name="Hambleton S."/>
        </authorList>
    </citation>
    <scope>NUCLEOTIDE SEQUENCE</scope>
    <source>
        <strain evidence="3">DAOMC 238032</strain>
    </source>
</reference>
<evidence type="ECO:0000256" key="1">
    <source>
        <dbReference type="SAM" id="MobiDB-lite"/>
    </source>
</evidence>
<feature type="compositionally biased region" description="Low complexity" evidence="1">
    <location>
        <begin position="231"/>
        <end position="251"/>
    </location>
</feature>
<name>A0A177UFG5_9BASI</name>
<keyword evidence="5" id="KW-1185">Reference proteome</keyword>
<feature type="region of interest" description="Disordered" evidence="1">
    <location>
        <begin position="226"/>
        <end position="294"/>
    </location>
</feature>
<reference evidence="3" key="1">
    <citation type="submission" date="2016-04" db="EMBL/GenBank/DDBJ databases">
        <authorList>
            <person name="Nguyen H.D."/>
            <person name="Kesanakurti P."/>
            <person name="Cullis J."/>
            <person name="Levesque C.A."/>
            <person name="Hambleton S."/>
        </authorList>
    </citation>
    <scope>NUCLEOTIDE SEQUENCE</scope>
    <source>
        <strain evidence="3">DAOMC 238032</strain>
    </source>
</reference>
<dbReference type="Proteomes" id="UP000077671">
    <property type="component" value="Unassembled WGS sequence"/>
</dbReference>
<feature type="compositionally biased region" description="Low complexity" evidence="1">
    <location>
        <begin position="282"/>
        <end position="294"/>
    </location>
</feature>
<protein>
    <submittedName>
        <fullName evidence="3">Uncharacterized protein</fullName>
    </submittedName>
</protein>
<dbReference type="AlphaFoldDB" id="A0A177UFG5"/>
<evidence type="ECO:0000313" key="5">
    <source>
        <dbReference type="Proteomes" id="UP000836402"/>
    </source>
</evidence>
<evidence type="ECO:0000313" key="4">
    <source>
        <dbReference type="Proteomes" id="UP000077671"/>
    </source>
</evidence>
<dbReference type="EMBL" id="LWDD02000312">
    <property type="protein sequence ID" value="KAE8261846.1"/>
    <property type="molecule type" value="Genomic_DNA"/>
</dbReference>
<dbReference type="EMBL" id="CAJHJG010005145">
    <property type="protein sequence ID" value="CAD6947843.1"/>
    <property type="molecule type" value="Genomic_DNA"/>
</dbReference>
<reference evidence="2" key="3">
    <citation type="submission" date="2020-10" db="EMBL/GenBank/DDBJ databases">
        <authorList>
            <person name="Sedaghatjoo S."/>
        </authorList>
    </citation>
    <scope>NUCLEOTIDE SEQUENCE</scope>
    <source>
        <strain evidence="2">AZH3</strain>
    </source>
</reference>
<gene>
    <name evidence="3" type="ORF">A4X03_0g2922</name>
    <name evidence="2" type="ORF">JKIAZH3_G6242</name>
</gene>
<organism evidence="3 4">
    <name type="scientific">Tilletia caries</name>
    <name type="common">wheat bunt fungus</name>
    <dbReference type="NCBI Taxonomy" id="13290"/>
    <lineage>
        <taxon>Eukaryota</taxon>
        <taxon>Fungi</taxon>
        <taxon>Dikarya</taxon>
        <taxon>Basidiomycota</taxon>
        <taxon>Ustilaginomycotina</taxon>
        <taxon>Exobasidiomycetes</taxon>
        <taxon>Tilletiales</taxon>
        <taxon>Tilletiaceae</taxon>
        <taxon>Tilletia</taxon>
    </lineage>
</organism>
<evidence type="ECO:0000313" key="3">
    <source>
        <dbReference type="EMBL" id="KAE8261846.1"/>
    </source>
</evidence>
<comment type="caution">
    <text evidence="3">The sequence shown here is derived from an EMBL/GenBank/DDBJ whole genome shotgun (WGS) entry which is preliminary data.</text>
</comment>
<feature type="compositionally biased region" description="Pro residues" evidence="1">
    <location>
        <begin position="256"/>
        <end position="271"/>
    </location>
</feature>
<feature type="region of interest" description="Disordered" evidence="1">
    <location>
        <begin position="112"/>
        <end position="186"/>
    </location>
</feature>
<sequence>MALHLLRQRALPLLQPQLRSIPSLSHELARATTGPVKALFLSNVRSFASAVRYSQPSLSSTFTQRAIPQIALSRQGAKLSIGSTNVPMSTFTNGINLTQAAATRSFTSSSLQQAGRKAKATPFRARQPVGMKARGATKTQGQRVTVIRAARTVCSRPHKKQQRRKAELNATSAKAPPKDAPRPKYSLDVNTSKLISHLDLEQSRTSSTTVHFVDRYFRWLKAQGLQNRKMSTSTRSSSASESIGTSSTSASEVQRVPPPLPTHNTSPPPQPGARTISDLVASSNSFSSSNWTHF</sequence>
<accession>A0A177UFG5</accession>
<proteinExistence type="predicted"/>